<dbReference type="Pfam" id="PF00378">
    <property type="entry name" value="ECH_1"/>
    <property type="match status" value="1"/>
</dbReference>
<dbReference type="Gene3D" id="1.10.12.10">
    <property type="entry name" value="Lyase 2-enoyl-coa Hydratase, Chain A, domain 2"/>
    <property type="match status" value="1"/>
</dbReference>
<comment type="caution">
    <text evidence="5">The sequence shown here is derived from an EMBL/GenBank/DDBJ whole genome shotgun (WGS) entry which is preliminary data.</text>
</comment>
<keyword evidence="2" id="KW-0443">Lipid metabolism</keyword>
<keyword evidence="5" id="KW-0413">Isomerase</keyword>
<dbReference type="GO" id="GO:0016829">
    <property type="term" value="F:lyase activity"/>
    <property type="evidence" value="ECO:0007669"/>
    <property type="project" value="UniProtKB-KW"/>
</dbReference>
<evidence type="ECO:0000256" key="4">
    <source>
        <dbReference type="SAM" id="MobiDB-lite"/>
    </source>
</evidence>
<evidence type="ECO:0000256" key="3">
    <source>
        <dbReference type="ARBA" id="ARBA00023239"/>
    </source>
</evidence>
<evidence type="ECO:0000313" key="5">
    <source>
        <dbReference type="EMBL" id="MVQ30483.1"/>
    </source>
</evidence>
<comment type="similarity">
    <text evidence="1">Belongs to the enoyl-CoA hydratase/isomerase family.</text>
</comment>
<reference evidence="5 6" key="1">
    <citation type="submission" date="2019-12" db="EMBL/GenBank/DDBJ databases">
        <authorList>
            <person name="Huq M.A."/>
        </authorList>
    </citation>
    <scope>NUCLEOTIDE SEQUENCE [LARGE SCALE GENOMIC DNA]</scope>
    <source>
        <strain evidence="5 6">MAH-25</strain>
    </source>
</reference>
<evidence type="ECO:0000256" key="1">
    <source>
        <dbReference type="ARBA" id="ARBA00005254"/>
    </source>
</evidence>
<dbReference type="PANTHER" id="PTHR11941:SF169">
    <property type="entry name" value="(7AS)-7A-METHYL-1,5-DIOXO-2,3,5,6,7,7A-HEXAHYDRO-1H-INDENE-CARBOXYL-COA HYDROLASE"/>
    <property type="match status" value="1"/>
</dbReference>
<proteinExistence type="inferred from homology"/>
<dbReference type="InterPro" id="IPR001753">
    <property type="entry name" value="Enoyl-CoA_hydra/iso"/>
</dbReference>
<dbReference type="GO" id="GO:0006635">
    <property type="term" value="P:fatty acid beta-oxidation"/>
    <property type="evidence" value="ECO:0007669"/>
    <property type="project" value="TreeGrafter"/>
</dbReference>
<dbReference type="PANTHER" id="PTHR11941">
    <property type="entry name" value="ENOYL-COA HYDRATASE-RELATED"/>
    <property type="match status" value="1"/>
</dbReference>
<evidence type="ECO:0000256" key="2">
    <source>
        <dbReference type="ARBA" id="ARBA00023098"/>
    </source>
</evidence>
<keyword evidence="6" id="KW-1185">Reference proteome</keyword>
<name>A0A6N8IWW6_9BURK</name>
<dbReference type="InterPro" id="IPR014748">
    <property type="entry name" value="Enoyl-CoA_hydra_C"/>
</dbReference>
<dbReference type="SUPFAM" id="SSF52096">
    <property type="entry name" value="ClpP/crotonase"/>
    <property type="match status" value="1"/>
</dbReference>
<dbReference type="InterPro" id="IPR029045">
    <property type="entry name" value="ClpP/crotonase-like_dom_sf"/>
</dbReference>
<dbReference type="Gene3D" id="3.90.226.10">
    <property type="entry name" value="2-enoyl-CoA Hydratase, Chain A, domain 1"/>
    <property type="match status" value="1"/>
</dbReference>
<dbReference type="GO" id="GO:0016853">
    <property type="term" value="F:isomerase activity"/>
    <property type="evidence" value="ECO:0007669"/>
    <property type="project" value="UniProtKB-KW"/>
</dbReference>
<dbReference type="EMBL" id="WSEL01000006">
    <property type="protein sequence ID" value="MVQ30483.1"/>
    <property type="molecule type" value="Genomic_DNA"/>
</dbReference>
<protein>
    <submittedName>
        <fullName evidence="5">Enoyl-CoA hydratase/isomerase family protein</fullName>
    </submittedName>
</protein>
<gene>
    <name evidence="5" type="ORF">GON04_13560</name>
</gene>
<organism evidence="5 6">
    <name type="scientific">Ramlibacter pinisoli</name>
    <dbReference type="NCBI Taxonomy" id="2682844"/>
    <lineage>
        <taxon>Bacteria</taxon>
        <taxon>Pseudomonadati</taxon>
        <taxon>Pseudomonadota</taxon>
        <taxon>Betaproteobacteria</taxon>
        <taxon>Burkholderiales</taxon>
        <taxon>Comamonadaceae</taxon>
        <taxon>Ramlibacter</taxon>
    </lineage>
</organism>
<evidence type="ECO:0000313" key="6">
    <source>
        <dbReference type="Proteomes" id="UP000469385"/>
    </source>
</evidence>
<feature type="region of interest" description="Disordered" evidence="4">
    <location>
        <begin position="248"/>
        <end position="275"/>
    </location>
</feature>
<dbReference type="Proteomes" id="UP000469385">
    <property type="component" value="Unassembled WGS sequence"/>
</dbReference>
<dbReference type="CDD" id="cd06558">
    <property type="entry name" value="crotonase-like"/>
    <property type="match status" value="1"/>
</dbReference>
<sequence length="275" mass="29192">MDVASGPVTPANPSAEADFTVQFAVADGVATVTLNRPERRNALSMAANRRLFQLWGQIDADPAIRAVILTSADCGTFCAGMDLQEAAELRRSTGRDILDLLDDPFYERMRQVRVPVIAAMTGHFTAAGMVLAANADLRVGLAGTSGGITEAKVGRGTPWAAPMVAMLPLAVLMQLVTTAEMLPVERLLALGFLNAVEATPQAVRERALGYARAIAANAPLSVQAAKAGLLASVELGAQAGYARSREQHRAVYASEDAQEGPRAFAEKRPPRWQGR</sequence>
<dbReference type="AlphaFoldDB" id="A0A6N8IWW6"/>
<keyword evidence="3" id="KW-0456">Lyase</keyword>
<accession>A0A6N8IWW6</accession>